<protein>
    <recommendedName>
        <fullName evidence="3">Dual specificity protein phosphatase DSP8</fullName>
    </recommendedName>
</protein>
<dbReference type="PANTHER" id="PTHR46274:SF9">
    <property type="entry name" value="PHOSPHATIDYLGLYCEROPHOSPHATE PHOSPHATASE PTPMT1"/>
    <property type="match status" value="1"/>
</dbReference>
<dbReference type="Proteomes" id="UP001187471">
    <property type="component" value="Unassembled WGS sequence"/>
</dbReference>
<name>A0AA88R3R8_9ASTE</name>
<proteinExistence type="predicted"/>
<sequence length="319" mass="35226">MFVKFLDFISMGLAEVFDLVESTGCPGWRGSDSVANLSCGIYAMVFEITMHIEELKGGEELSDAEAADGRRIVVSSAKRLLVGAGARALFYPTLLYNVLRNRFQGEFHWWDRIDEFILLGAVPFSADVKLLKELGVSAVITLNEPYETLVPASLYQAHGIDHLVLPTRDYCYAPSLTDICKAAVQEYYHFKVKRMPSSTSSCNPSHMTTWISRAPRFFAAADLFTFDDGSVVVVTKADLDGYESGQVSSEIWADLSVVYRVRVAGQATMARLSCLWLRCNTQQISSEGLHGESNCSIKADQVGMQADQTGGLSVDIHVY</sequence>
<dbReference type="EMBL" id="JAVXUO010001499">
    <property type="protein sequence ID" value="KAK2981622.1"/>
    <property type="molecule type" value="Genomic_DNA"/>
</dbReference>
<organism evidence="1 2">
    <name type="scientific">Escallonia rubra</name>
    <dbReference type="NCBI Taxonomy" id="112253"/>
    <lineage>
        <taxon>Eukaryota</taxon>
        <taxon>Viridiplantae</taxon>
        <taxon>Streptophyta</taxon>
        <taxon>Embryophyta</taxon>
        <taxon>Tracheophyta</taxon>
        <taxon>Spermatophyta</taxon>
        <taxon>Magnoliopsida</taxon>
        <taxon>eudicotyledons</taxon>
        <taxon>Gunneridae</taxon>
        <taxon>Pentapetalae</taxon>
        <taxon>asterids</taxon>
        <taxon>campanulids</taxon>
        <taxon>Escalloniales</taxon>
        <taxon>Escalloniaceae</taxon>
        <taxon>Escallonia</taxon>
    </lineage>
</organism>
<dbReference type="SUPFAM" id="SSF52799">
    <property type="entry name" value="(Phosphotyrosine protein) phosphatases II"/>
    <property type="match status" value="1"/>
</dbReference>
<evidence type="ECO:0000313" key="2">
    <source>
        <dbReference type="Proteomes" id="UP001187471"/>
    </source>
</evidence>
<comment type="caution">
    <text evidence="1">The sequence shown here is derived from an EMBL/GenBank/DDBJ whole genome shotgun (WGS) entry which is preliminary data.</text>
</comment>
<accession>A0AA88R3R8</accession>
<dbReference type="PANTHER" id="PTHR46274">
    <property type="entry name" value="PHOSPHATIDYLINOSITOL PHOSPHATASE"/>
    <property type="match status" value="1"/>
</dbReference>
<evidence type="ECO:0008006" key="3">
    <source>
        <dbReference type="Google" id="ProtNLM"/>
    </source>
</evidence>
<dbReference type="AlphaFoldDB" id="A0AA88R3R8"/>
<gene>
    <name evidence="1" type="ORF">RJ640_012904</name>
</gene>
<evidence type="ECO:0000313" key="1">
    <source>
        <dbReference type="EMBL" id="KAK2981622.1"/>
    </source>
</evidence>
<reference evidence="1" key="1">
    <citation type="submission" date="2022-12" db="EMBL/GenBank/DDBJ databases">
        <title>Draft genome assemblies for two species of Escallonia (Escalloniales).</title>
        <authorList>
            <person name="Chanderbali A."/>
            <person name="Dervinis C."/>
            <person name="Anghel I."/>
            <person name="Soltis D."/>
            <person name="Soltis P."/>
            <person name="Zapata F."/>
        </authorList>
    </citation>
    <scope>NUCLEOTIDE SEQUENCE</scope>
    <source>
        <strain evidence="1">UCBG92.1500</strain>
        <tissue evidence="1">Leaf</tissue>
    </source>
</reference>
<keyword evidence="2" id="KW-1185">Reference proteome</keyword>
<dbReference type="InterPro" id="IPR029021">
    <property type="entry name" value="Prot-tyrosine_phosphatase-like"/>
</dbReference>
<dbReference type="Gene3D" id="3.90.190.10">
    <property type="entry name" value="Protein tyrosine phosphatase superfamily"/>
    <property type="match status" value="1"/>
</dbReference>